<sequence length="55" mass="6541">MQKLFTYSSEKREYALTARPEISRIQRPFSMGFSGENTTLFWQQHNVLPKTPMFN</sequence>
<evidence type="ECO:0000313" key="1">
    <source>
        <dbReference type="EMBL" id="SVB26398.1"/>
    </source>
</evidence>
<organism evidence="1">
    <name type="scientific">marine metagenome</name>
    <dbReference type="NCBI Taxonomy" id="408172"/>
    <lineage>
        <taxon>unclassified sequences</taxon>
        <taxon>metagenomes</taxon>
        <taxon>ecological metagenomes</taxon>
    </lineage>
</organism>
<name>A0A382CJM5_9ZZZZ</name>
<proteinExistence type="predicted"/>
<dbReference type="EMBL" id="UINC01034880">
    <property type="protein sequence ID" value="SVB26398.1"/>
    <property type="molecule type" value="Genomic_DNA"/>
</dbReference>
<dbReference type="AlphaFoldDB" id="A0A382CJM5"/>
<protein>
    <submittedName>
        <fullName evidence="1">Uncharacterized protein</fullName>
    </submittedName>
</protein>
<accession>A0A382CJM5</accession>
<reference evidence="1" key="1">
    <citation type="submission" date="2018-05" db="EMBL/GenBank/DDBJ databases">
        <authorList>
            <person name="Lanie J.A."/>
            <person name="Ng W.-L."/>
            <person name="Kazmierczak K.M."/>
            <person name="Andrzejewski T.M."/>
            <person name="Davidsen T.M."/>
            <person name="Wayne K.J."/>
            <person name="Tettelin H."/>
            <person name="Glass J.I."/>
            <person name="Rusch D."/>
            <person name="Podicherti R."/>
            <person name="Tsui H.-C.T."/>
            <person name="Winkler M.E."/>
        </authorList>
    </citation>
    <scope>NUCLEOTIDE SEQUENCE</scope>
</reference>
<gene>
    <name evidence="1" type="ORF">METZ01_LOCUS179252</name>
</gene>